<evidence type="ECO:0000313" key="2">
    <source>
        <dbReference type="EMBL" id="VVN99650.1"/>
    </source>
</evidence>
<organism evidence="2 3">
    <name type="scientific">Pseudomonas fluorescens</name>
    <dbReference type="NCBI Taxonomy" id="294"/>
    <lineage>
        <taxon>Bacteria</taxon>
        <taxon>Pseudomonadati</taxon>
        <taxon>Pseudomonadota</taxon>
        <taxon>Gammaproteobacteria</taxon>
        <taxon>Pseudomonadales</taxon>
        <taxon>Pseudomonadaceae</taxon>
        <taxon>Pseudomonas</taxon>
    </lineage>
</organism>
<reference evidence="2 3" key="1">
    <citation type="submission" date="2019-09" db="EMBL/GenBank/DDBJ databases">
        <authorList>
            <person name="Chandra G."/>
            <person name="Truman W A."/>
        </authorList>
    </citation>
    <scope>NUCLEOTIDE SEQUENCE [LARGE SCALE GENOMIC DNA]</scope>
    <source>
        <strain evidence="2">PS718</strain>
    </source>
</reference>
<dbReference type="Proteomes" id="UP000325375">
    <property type="component" value="Unassembled WGS sequence"/>
</dbReference>
<accession>A0A5E7C6H4</accession>
<dbReference type="GO" id="GO:0008237">
    <property type="term" value="F:metallopeptidase activity"/>
    <property type="evidence" value="ECO:0007669"/>
    <property type="project" value="InterPro"/>
</dbReference>
<name>A0A5E7C6H4_PSEFL</name>
<protein>
    <recommendedName>
        <fullName evidence="1">Dermonecrotic toxin N-terminal domain-containing protein</fullName>
    </recommendedName>
</protein>
<dbReference type="Gene3D" id="3.40.390.10">
    <property type="entry name" value="Collagenase (Catalytic Domain)"/>
    <property type="match status" value="1"/>
</dbReference>
<dbReference type="Pfam" id="PF20178">
    <property type="entry name" value="ToxA_N"/>
    <property type="match status" value="1"/>
</dbReference>
<proteinExistence type="predicted"/>
<dbReference type="InterPro" id="IPR024079">
    <property type="entry name" value="MetalloPept_cat_dom_sf"/>
</dbReference>
<sequence>MMTVPVPPLLFPEILNSSGQWIALGKTHNLNDNDFRWLANVELATQALRSKQTPPMLVQSISLDIGEPSPVALAGSFILSETPDDKGAILYTPYDGLKKYDSLPNLVDALEMRFKSIKEDDSILAFLALSQRRKIVGQSRRTLSYEAIEGDIFDSQKAAILACRQIDAEAVLKELKQLPSLTSLLEKILDGLLASRFPHLKQAQTRVTFYTDAKVIDGAPPPVSGRHLHDSMSLSDAVLLIYRQRAWPSGQLREFSHPGHATVGGDQTAWEDAVNQASDKLQVLLFSEMENYWNAPASTEAARRTFFAEVLREQARAELMIKRESDILDATQFAILHHVIQQGTAPLPTIETVRLWEDEPNYVELAGSLMISHADACLYTPTMGLQVLKDYRDLKETLISKFRAAGHQDELFGLLNLEERKRFIGFDRPHVTGERISGEIFKVLFEAIITKQRQNIAYALQAFRLSDGAVGIHSLFDKALDIRTMIHEKLLEMDAGERWVTRPVLAGVQQPSAVLEQKAKVVEKSCESIRTELAGLFESQPLDNVIEQRSHLENLKPRLAHALFFGVTSEAKLRVLSGSLKAAEQAIVDTVFNAAQPNRDARRSLNGFRPDAWSIALEHPVTKDARTLAHCVLLTERGGLDDAHAGTAILWTPALGLEVFSSINVARRALERRLKDQVDRLSLLENLLPADQLLQQNYTLGALQLIEGNVLDHCVQSGIDHFLARCAVLRERLKGKTALVPALSSVTRQMIATNLLRTIHLAKAIALQQTLPAWLGMAPVAEQQLHLELLEQWCQSVADDKDYLSDLPSLTDHVTKRLTSLLDARFPDSKLKPADIEITPDLALGGPACTLTEFALKFAQGTGYKVASKTATPLPAKLDQSAVQQLLLSLEIPTTYATTLVDALSDTNPLAQERKQRFYRQLPWQLLQHAHGLKLQQQLSSDAFDYLCQVLDMPDGLARKTVAGAHAMVYPLSLIKTSGAVAVETLGLYLIRPGIGHKGPLVLYAPYAEQVFREFADEASVIAAINTPGNFQDLLIRRLPEAQQAVFRGVLQSSVNKTSELTLAGAAITGNLLHRFFADNLKLLPQFLNCQLQSNAQADWETAKTLFRYGVGLAAHLLPGKLSCPIFLWQAYQDFKESAEALQDHHWKKALQAFIAGAAQMLLLGSLSLEATAQTEDMTVGATDKVEPETSVEVPTETESNIPVPAQPPLLPVPVAPTWSQIRPTSPLRTELQSFEASDVVLEALKHDTSNGIYEDTTDKRTYTAIAGKVYRIEQPGAVWQMVNDENPGPSLRESGSQLFLNPDRHAVHYGKAISKLHNHITVEVNRQVMMNIEAEGMEAISLNFPQKARTIQHAIDMARNYAFQCLHNLALVKSNIPVERVDSFLKSFFGVQQIDTQLLNRIKKTIVPICNALVDPTEDLMNTERFVIGSNVNSRSTTIAFVLGNDSKKKLHLTEHFFNPGLDEYDSSTLQPFDIDGHAQASTLIHEFAHQFSKAEDFASLESRRPFIDLIKIDTLKGLSMKHQQEKFQSRALSLKTPRDELFSRWNRKAGAYITWDKIRDMGAERVCKKLLKLTGCQTIEDARDAFLNPDSADIRVDVILSNADSIARLICEIGRQLDTEPVT</sequence>
<feature type="domain" description="Dermonecrotic toxin N-terminal" evidence="1">
    <location>
        <begin position="851"/>
        <end position="1025"/>
    </location>
</feature>
<evidence type="ECO:0000259" key="1">
    <source>
        <dbReference type="Pfam" id="PF20178"/>
    </source>
</evidence>
<dbReference type="InterPro" id="IPR046673">
    <property type="entry name" value="ToxA_N"/>
</dbReference>
<dbReference type="EMBL" id="CABVHX010000009">
    <property type="protein sequence ID" value="VVN99650.1"/>
    <property type="molecule type" value="Genomic_DNA"/>
</dbReference>
<evidence type="ECO:0000313" key="3">
    <source>
        <dbReference type="Proteomes" id="UP000325375"/>
    </source>
</evidence>
<gene>
    <name evidence="2" type="ORF">PS718_02555</name>
</gene>